<organism evidence="1 2">
    <name type="scientific">Mycolicibacterium parafortuitum</name>
    <name type="common">Mycobacterium parafortuitum</name>
    <dbReference type="NCBI Taxonomy" id="39692"/>
    <lineage>
        <taxon>Bacteria</taxon>
        <taxon>Bacillati</taxon>
        <taxon>Actinomycetota</taxon>
        <taxon>Actinomycetes</taxon>
        <taxon>Mycobacteriales</taxon>
        <taxon>Mycobacteriaceae</taxon>
        <taxon>Mycolicibacterium</taxon>
    </lineage>
</organism>
<evidence type="ECO:0000313" key="2">
    <source>
        <dbReference type="Proteomes" id="UP000466554"/>
    </source>
</evidence>
<dbReference type="AlphaFoldDB" id="A0A7I7U6Q8"/>
<proteinExistence type="predicted"/>
<dbReference type="RefSeq" id="WP_163767064.1">
    <property type="nucleotide sequence ID" value="NZ_AP022598.1"/>
</dbReference>
<reference evidence="1 2" key="1">
    <citation type="journal article" date="2019" name="Emerg. Microbes Infect.">
        <title>Comprehensive subspecies identification of 175 nontuberculous mycobacteria species based on 7547 genomic profiles.</title>
        <authorList>
            <person name="Matsumoto Y."/>
            <person name="Kinjo T."/>
            <person name="Motooka D."/>
            <person name="Nabeya D."/>
            <person name="Jung N."/>
            <person name="Uechi K."/>
            <person name="Horii T."/>
            <person name="Iida T."/>
            <person name="Fujita J."/>
            <person name="Nakamura S."/>
        </authorList>
    </citation>
    <scope>NUCLEOTIDE SEQUENCE [LARGE SCALE GENOMIC DNA]</scope>
    <source>
        <strain evidence="1 2">JCM 6367</strain>
    </source>
</reference>
<evidence type="ECO:0000313" key="1">
    <source>
        <dbReference type="EMBL" id="BBY76755.1"/>
    </source>
</evidence>
<gene>
    <name evidence="1" type="ORF">MPRF_36540</name>
</gene>
<name>A0A7I7U6Q8_MYCPF</name>
<accession>A0A7I7U6Q8</accession>
<dbReference type="EMBL" id="AP022598">
    <property type="protein sequence ID" value="BBY76755.1"/>
    <property type="molecule type" value="Genomic_DNA"/>
</dbReference>
<sequence>MDPSERIARDDWADQDLLTRDEACGRLESEIAEVEAKIDAGEGDELMRRRLSGMREALEHYRTK</sequence>
<dbReference type="Proteomes" id="UP000466554">
    <property type="component" value="Chromosome"/>
</dbReference>
<protein>
    <submittedName>
        <fullName evidence="1">Uncharacterized protein</fullName>
    </submittedName>
</protein>